<keyword evidence="1" id="KW-0472">Membrane</keyword>
<gene>
    <name evidence="2" type="ORF">GCM10009765_43300</name>
</gene>
<evidence type="ECO:0000313" key="3">
    <source>
        <dbReference type="Proteomes" id="UP001500618"/>
    </source>
</evidence>
<reference evidence="3" key="1">
    <citation type="journal article" date="2019" name="Int. J. Syst. Evol. Microbiol.">
        <title>The Global Catalogue of Microorganisms (GCM) 10K type strain sequencing project: providing services to taxonomists for standard genome sequencing and annotation.</title>
        <authorList>
            <consortium name="The Broad Institute Genomics Platform"/>
            <consortium name="The Broad Institute Genome Sequencing Center for Infectious Disease"/>
            <person name="Wu L."/>
            <person name="Ma J."/>
        </authorList>
    </citation>
    <scope>NUCLEOTIDE SEQUENCE [LARGE SCALE GENOMIC DNA]</scope>
    <source>
        <strain evidence="3">JCM 14718</strain>
    </source>
</reference>
<feature type="transmembrane region" description="Helical" evidence="1">
    <location>
        <begin position="138"/>
        <end position="160"/>
    </location>
</feature>
<name>A0ABP4TJM5_9ACTN</name>
<comment type="caution">
    <text evidence="2">The sequence shown here is derived from an EMBL/GenBank/DDBJ whole genome shotgun (WGS) entry which is preliminary data.</text>
</comment>
<evidence type="ECO:0008006" key="4">
    <source>
        <dbReference type="Google" id="ProtNLM"/>
    </source>
</evidence>
<evidence type="ECO:0000313" key="2">
    <source>
        <dbReference type="EMBL" id="GAA1689268.1"/>
    </source>
</evidence>
<dbReference type="EMBL" id="BAAANY010000017">
    <property type="protein sequence ID" value="GAA1689268.1"/>
    <property type="molecule type" value="Genomic_DNA"/>
</dbReference>
<dbReference type="RefSeq" id="WP_163570035.1">
    <property type="nucleotide sequence ID" value="NZ_BAAANY010000017.1"/>
</dbReference>
<protein>
    <recommendedName>
        <fullName evidence="4">PqqD family peptide modification chaperone</fullName>
    </recommendedName>
</protein>
<keyword evidence="1" id="KW-1133">Transmembrane helix</keyword>
<feature type="transmembrane region" description="Helical" evidence="1">
    <location>
        <begin position="105"/>
        <end position="126"/>
    </location>
</feature>
<evidence type="ECO:0000256" key="1">
    <source>
        <dbReference type="SAM" id="Phobius"/>
    </source>
</evidence>
<dbReference type="Proteomes" id="UP001500618">
    <property type="component" value="Unassembled WGS sequence"/>
</dbReference>
<keyword evidence="1" id="KW-0812">Transmembrane</keyword>
<feature type="transmembrane region" description="Helical" evidence="1">
    <location>
        <begin position="323"/>
        <end position="345"/>
    </location>
</feature>
<feature type="transmembrane region" description="Helical" evidence="1">
    <location>
        <begin position="365"/>
        <end position="384"/>
    </location>
</feature>
<sequence length="404" mass="45218">MSLQVEGGTLRFHSLSFLPEGGEVVVGRTDVDSYGVFPDDGAALLQELVAGRATEDAAQWYSKTYGEDVDMAEFVETLRELDFLRVDDVARVGPVRWQRLGRAMFSPPAWCCYALLVAVAVVLLVLDPRLLPSRQHIFFSPYLLVIEVTLFCGQLPLSMWHEMFHVLAGRRLGLPCRTRVGRRFYLLVFETAIDGLVVVPRRKRYLPMLAGMLADLLGMSVLTIVAYLTREPDGTISLVGHVCLALVLTSVLRVVWQFYFFMRTDIYYLVTTVLGCVDLHGTSSAMIGNGVKRLLGRRDRLIDPENWHPRDRQVAKWYAPLHVAGYAVMLAVLVFAIVPIGWQFLTTAMHTLLSGDARPARLADAAAMLVINVSQLAFAAFLAVRERRGRGTLSSQEKNFKERA</sequence>
<feature type="transmembrane region" description="Helical" evidence="1">
    <location>
        <begin position="180"/>
        <end position="199"/>
    </location>
</feature>
<accession>A0ABP4TJM5</accession>
<proteinExistence type="predicted"/>
<organism evidence="2 3">
    <name type="scientific">Fodinicola feengrottensis</name>
    <dbReference type="NCBI Taxonomy" id="435914"/>
    <lineage>
        <taxon>Bacteria</taxon>
        <taxon>Bacillati</taxon>
        <taxon>Actinomycetota</taxon>
        <taxon>Actinomycetes</taxon>
        <taxon>Mycobacteriales</taxon>
        <taxon>Fodinicola</taxon>
    </lineage>
</organism>
<feature type="transmembrane region" description="Helical" evidence="1">
    <location>
        <begin position="205"/>
        <end position="229"/>
    </location>
</feature>
<feature type="transmembrane region" description="Helical" evidence="1">
    <location>
        <begin position="236"/>
        <end position="260"/>
    </location>
</feature>
<keyword evidence="3" id="KW-1185">Reference proteome</keyword>